<evidence type="ECO:0000313" key="8">
    <source>
        <dbReference type="Proteomes" id="UP000694407"/>
    </source>
</evidence>
<dbReference type="SUPFAM" id="SSF56112">
    <property type="entry name" value="Protein kinase-like (PK-like)"/>
    <property type="match status" value="1"/>
</dbReference>
<accession>A0A8C5Z985</accession>
<keyword evidence="5" id="KW-0067">ATP-binding</keyword>
<keyword evidence="3" id="KW-0547">Nucleotide-binding</keyword>
<evidence type="ECO:0000313" key="7">
    <source>
        <dbReference type="Ensembl" id="ENSMMMP00000009443.1"/>
    </source>
</evidence>
<dbReference type="AlphaFoldDB" id="A0A8C5Z985"/>
<proteinExistence type="predicted"/>
<keyword evidence="8" id="KW-1185">Reference proteome</keyword>
<dbReference type="GeneTree" id="ENSGT00960000190961"/>
<evidence type="ECO:0000256" key="1">
    <source>
        <dbReference type="ARBA" id="ARBA00022527"/>
    </source>
</evidence>
<evidence type="ECO:0000256" key="5">
    <source>
        <dbReference type="ARBA" id="ARBA00022840"/>
    </source>
</evidence>
<evidence type="ECO:0000256" key="3">
    <source>
        <dbReference type="ARBA" id="ARBA00022741"/>
    </source>
</evidence>
<protein>
    <recommendedName>
        <fullName evidence="6">Protein kinase domain-containing protein</fullName>
    </recommendedName>
</protein>
<keyword evidence="1" id="KW-0723">Serine/threonine-protein kinase</keyword>
<dbReference type="Proteomes" id="UP000694407">
    <property type="component" value="Unplaced"/>
</dbReference>
<organism evidence="7 8">
    <name type="scientific">Marmota marmota marmota</name>
    <name type="common">Alpine marmot</name>
    <dbReference type="NCBI Taxonomy" id="9994"/>
    <lineage>
        <taxon>Eukaryota</taxon>
        <taxon>Metazoa</taxon>
        <taxon>Chordata</taxon>
        <taxon>Craniata</taxon>
        <taxon>Vertebrata</taxon>
        <taxon>Euteleostomi</taxon>
        <taxon>Mammalia</taxon>
        <taxon>Eutheria</taxon>
        <taxon>Euarchontoglires</taxon>
        <taxon>Glires</taxon>
        <taxon>Rodentia</taxon>
        <taxon>Sciuromorpha</taxon>
        <taxon>Sciuridae</taxon>
        <taxon>Xerinae</taxon>
        <taxon>Marmotini</taxon>
        <taxon>Marmota</taxon>
    </lineage>
</organism>
<dbReference type="InterPro" id="IPR000719">
    <property type="entry name" value="Prot_kinase_dom"/>
</dbReference>
<dbReference type="Pfam" id="PF00069">
    <property type="entry name" value="Pkinase"/>
    <property type="match status" value="1"/>
</dbReference>
<evidence type="ECO:0000259" key="6">
    <source>
        <dbReference type="PROSITE" id="PS50011"/>
    </source>
</evidence>
<evidence type="ECO:0000256" key="4">
    <source>
        <dbReference type="ARBA" id="ARBA00022777"/>
    </source>
</evidence>
<dbReference type="InterPro" id="IPR008271">
    <property type="entry name" value="Ser/Thr_kinase_AS"/>
</dbReference>
<dbReference type="GO" id="GO:0004674">
    <property type="term" value="F:protein serine/threonine kinase activity"/>
    <property type="evidence" value="ECO:0007669"/>
    <property type="project" value="UniProtKB-KW"/>
</dbReference>
<name>A0A8C5Z985_MARMA</name>
<keyword evidence="4" id="KW-0418">Kinase</keyword>
<dbReference type="Ensembl" id="ENSMMMT00000010777.1">
    <property type="protein sequence ID" value="ENSMMMP00000009443.1"/>
    <property type="gene ID" value="ENSMMMG00000008440.1"/>
</dbReference>
<dbReference type="PROSITE" id="PS00108">
    <property type="entry name" value="PROTEIN_KINASE_ST"/>
    <property type="match status" value="1"/>
</dbReference>
<reference evidence="7" key="1">
    <citation type="submission" date="2025-08" db="UniProtKB">
        <authorList>
            <consortium name="Ensembl"/>
        </authorList>
    </citation>
    <scope>IDENTIFICATION</scope>
</reference>
<feature type="domain" description="Protein kinase" evidence="6">
    <location>
        <begin position="1"/>
        <end position="54"/>
    </location>
</feature>
<dbReference type="PROSITE" id="PS50011">
    <property type="entry name" value="PROTEIN_KINASE_DOM"/>
    <property type="match status" value="1"/>
</dbReference>
<dbReference type="InterPro" id="IPR011009">
    <property type="entry name" value="Kinase-like_dom_sf"/>
</dbReference>
<evidence type="ECO:0000256" key="2">
    <source>
        <dbReference type="ARBA" id="ARBA00022679"/>
    </source>
</evidence>
<dbReference type="PANTHER" id="PTHR24351">
    <property type="entry name" value="RIBOSOMAL PROTEIN S6 KINASE"/>
    <property type="match status" value="1"/>
</dbReference>
<dbReference type="Gene3D" id="1.10.510.10">
    <property type="entry name" value="Transferase(Phosphotransferase) domain 1"/>
    <property type="match status" value="1"/>
</dbReference>
<sequence length="54" mass="6067">MVEIVRAVGYCHDKDIVHRDLKPDNIMVGARGHIKLTDFGLSASFTAEHKVNNF</sequence>
<keyword evidence="2" id="KW-0808">Transferase</keyword>
<dbReference type="GO" id="GO:0005524">
    <property type="term" value="F:ATP binding"/>
    <property type="evidence" value="ECO:0007669"/>
    <property type="project" value="UniProtKB-KW"/>
</dbReference>
<reference evidence="7" key="2">
    <citation type="submission" date="2025-09" db="UniProtKB">
        <authorList>
            <consortium name="Ensembl"/>
        </authorList>
    </citation>
    <scope>IDENTIFICATION</scope>
</reference>